<name>S8A806_DACHA</name>
<dbReference type="SUPFAM" id="SSF50978">
    <property type="entry name" value="WD40 repeat-like"/>
    <property type="match status" value="1"/>
</dbReference>
<comment type="similarity">
    <text evidence="1">Belongs to the WD repeat LST8 family.</text>
</comment>
<feature type="repeat" description="WD" evidence="2">
    <location>
        <begin position="945"/>
        <end position="977"/>
    </location>
</feature>
<dbReference type="InterPro" id="IPR001680">
    <property type="entry name" value="WD40_rpt"/>
</dbReference>
<dbReference type="Proteomes" id="UP000015100">
    <property type="component" value="Unassembled WGS sequence"/>
</dbReference>
<reference evidence="4 5" key="1">
    <citation type="journal article" date="2013" name="PLoS Genet.">
        <title>Genomic mechanisms accounting for the adaptation to parasitism in nematode-trapping fungi.</title>
        <authorList>
            <person name="Meerupati T."/>
            <person name="Andersson K.M."/>
            <person name="Friman E."/>
            <person name="Kumar D."/>
            <person name="Tunlid A."/>
            <person name="Ahren D."/>
        </authorList>
    </citation>
    <scope>NUCLEOTIDE SEQUENCE [LARGE SCALE GENOMIC DNA]</scope>
    <source>
        <strain evidence="4 5">CBS 200.50</strain>
    </source>
</reference>
<evidence type="ECO:0000313" key="4">
    <source>
        <dbReference type="EMBL" id="EPS38969.1"/>
    </source>
</evidence>
<evidence type="ECO:0000256" key="1">
    <source>
        <dbReference type="ARBA" id="ARBA00009890"/>
    </source>
</evidence>
<dbReference type="PANTHER" id="PTHR19842:SF0">
    <property type="entry name" value="TARGET OF RAPAMYCIN COMPLEX SUBUNIT LST8"/>
    <property type="match status" value="1"/>
</dbReference>
<dbReference type="GO" id="GO:0032956">
    <property type="term" value="P:regulation of actin cytoskeleton organization"/>
    <property type="evidence" value="ECO:0007669"/>
    <property type="project" value="TreeGrafter"/>
</dbReference>
<gene>
    <name evidence="4" type="ORF">H072_7273</name>
</gene>
<feature type="region of interest" description="Disordered" evidence="3">
    <location>
        <begin position="928"/>
        <end position="948"/>
    </location>
</feature>
<dbReference type="InterPro" id="IPR036322">
    <property type="entry name" value="WD40_repeat_dom_sf"/>
</dbReference>
<dbReference type="STRING" id="1284197.S8A806"/>
<feature type="compositionally biased region" description="Polar residues" evidence="3">
    <location>
        <begin position="1"/>
        <end position="23"/>
    </location>
</feature>
<dbReference type="AlphaFoldDB" id="S8A806"/>
<proteinExistence type="inferred from homology"/>
<dbReference type="PROSITE" id="PS50294">
    <property type="entry name" value="WD_REPEATS_REGION"/>
    <property type="match status" value="1"/>
</dbReference>
<feature type="region of interest" description="Disordered" evidence="3">
    <location>
        <begin position="235"/>
        <end position="270"/>
    </location>
</feature>
<dbReference type="OrthoDB" id="10248252at2759"/>
<dbReference type="OMA" id="ACTTYND"/>
<dbReference type="GO" id="GO:0031929">
    <property type="term" value="P:TOR signaling"/>
    <property type="evidence" value="ECO:0007669"/>
    <property type="project" value="InterPro"/>
</dbReference>
<dbReference type="Gene3D" id="2.130.10.10">
    <property type="entry name" value="YVTN repeat-like/Quinoprotein amine dehydrogenase"/>
    <property type="match status" value="1"/>
</dbReference>
<dbReference type="Pfam" id="PF00400">
    <property type="entry name" value="WD40"/>
    <property type="match status" value="2"/>
</dbReference>
<dbReference type="EMBL" id="AQGS01000513">
    <property type="protein sequence ID" value="EPS38969.1"/>
    <property type="molecule type" value="Genomic_DNA"/>
</dbReference>
<keyword evidence="5" id="KW-1185">Reference proteome</keyword>
<dbReference type="HOGENOM" id="CLU_286827_0_0_1"/>
<dbReference type="eggNOG" id="ENOG502RZG9">
    <property type="taxonomic scope" value="Eukaryota"/>
</dbReference>
<keyword evidence="2" id="KW-0853">WD repeat</keyword>
<feature type="compositionally biased region" description="Polar residues" evidence="3">
    <location>
        <begin position="237"/>
        <end position="261"/>
    </location>
</feature>
<dbReference type="GO" id="GO:0031932">
    <property type="term" value="C:TORC2 complex"/>
    <property type="evidence" value="ECO:0007669"/>
    <property type="project" value="InterPro"/>
</dbReference>
<dbReference type="SMART" id="SM00320">
    <property type="entry name" value="WD40"/>
    <property type="match status" value="4"/>
</dbReference>
<evidence type="ECO:0000256" key="3">
    <source>
        <dbReference type="SAM" id="MobiDB-lite"/>
    </source>
</evidence>
<feature type="region of interest" description="Disordered" evidence="3">
    <location>
        <begin position="1"/>
        <end position="26"/>
    </location>
</feature>
<evidence type="ECO:0000256" key="2">
    <source>
        <dbReference type="PROSITE-ProRule" id="PRU00221"/>
    </source>
</evidence>
<dbReference type="InterPro" id="IPR015943">
    <property type="entry name" value="WD40/YVTN_repeat-like_dom_sf"/>
</dbReference>
<protein>
    <submittedName>
        <fullName evidence="4">Uncharacterized protein</fullName>
    </submittedName>
</protein>
<dbReference type="PROSITE" id="PS50082">
    <property type="entry name" value="WD_REPEATS_2"/>
    <property type="match status" value="2"/>
</dbReference>
<sequence length="1076" mass="119218">MSSNPRVNISPLPNRNASSTHQGHQLKPLDQKAIQPQITLPNQLYHLPPPQFYGNSQTVLLNSSTSTSNKNLLSHCISYSPNPPAALGEDLINRWRVVTTAADSGRSGDFALGRQTTIERQSPHSPYRLANQTLFTSTSPSVMPYFFEDGHPPEASTPLILKQNFDLITDDEAMESAAIRGSVLRGSLSHHMPIASAAPTAPSPDIFDLGSTSPLMLLPSSHCGNGIGEKAGPIRASGSQPANEQLADMQSTNTEASSIYPSDSKKEPRRMCEHERNDEPIFTHDLEDLNTIFVEIQNSTDRGKYPIFSPLQDEVWFEESMSKEDIAEQRLAYDHQGRCMSSVLSTRAPAVALATTPDDKPVPRCRIHTRDLTQNEIEDPGCDSDCFDEYDPLDDVSEVHEALGKLNMASKIAQQLPKLDNPTRPFSKLSLNSGKESEAQHRRPYLSFESRQYLQDRVSEPLLRSMTSIAIHQSFSMEEATCIWLYVYPACPDFIVDAFSIENAVTALRQFLHSPDYSREEKRATLVSVTDAAAKNLPGRTADDISRYISDALDSNTPLSSEVKITTLEPSYSRKSSRSWSSLILARQIADERSSYNLQTTQIEVQSIGHRKSLQFLEPYRIFTEGSSDVVDCTWDSNGNHFALACTTYNDMYNRAGNLLLGNVEGDIKFLCGHKTRRPLNQGNGAILDPYLHSTVSSIDFVDGSLYSSGFDKTVKIWDVKQKQLRRSLRFAAPVLRMKMSSKLPHTGAACLQNGDVVIFRPSSDDDTDSLSSSLIFHTNEDYLEPSTVIWTKAKGRTGWVFVGYDNKGSDKRQLNAHLGDLRLFDVVNGVEIGSIRPGSTRQFDICLDESEQLLVAGALCGPAKGPTMDTFSYVRVWDMREQFRKTLEFTCRHKDINKVTIRTYVTSSGTSGKSYVWDSRKGLEPLHTLEHGDSKTPLNSDRDREETDTGVTFASWAADGSLLVTGSSDGLVKVWDPTRSDPFLYDLAAFDDPVMSGAFSPEGDSLLIGETTGKATLLSYMGRHGPPEPFVQDRSMLAPIASESEEEVSGVRRAQELLRTGQVVLNPEDGAIYGR</sequence>
<accession>S8A806</accession>
<reference evidence="5" key="2">
    <citation type="submission" date="2013-04" db="EMBL/GenBank/DDBJ databases">
        <title>Genomic mechanisms accounting for the adaptation to parasitism in nematode-trapping fungi.</title>
        <authorList>
            <person name="Ahren D.G."/>
        </authorList>
    </citation>
    <scope>NUCLEOTIDE SEQUENCE [LARGE SCALE GENOMIC DNA]</scope>
    <source>
        <strain evidence="5">CBS 200.50</strain>
    </source>
</reference>
<feature type="repeat" description="WD" evidence="2">
    <location>
        <begin position="706"/>
        <end position="728"/>
    </location>
</feature>
<dbReference type="PANTHER" id="PTHR19842">
    <property type="entry name" value="G BETA-LIKE PROTEIN GBL"/>
    <property type="match status" value="1"/>
</dbReference>
<evidence type="ECO:0000313" key="5">
    <source>
        <dbReference type="Proteomes" id="UP000015100"/>
    </source>
</evidence>
<dbReference type="InterPro" id="IPR037588">
    <property type="entry name" value="MLST8"/>
</dbReference>
<organism evidence="4 5">
    <name type="scientific">Dactylellina haptotyla (strain CBS 200.50)</name>
    <name type="common">Nematode-trapping fungus</name>
    <name type="synonym">Monacrosporium haptotylum</name>
    <dbReference type="NCBI Taxonomy" id="1284197"/>
    <lineage>
        <taxon>Eukaryota</taxon>
        <taxon>Fungi</taxon>
        <taxon>Dikarya</taxon>
        <taxon>Ascomycota</taxon>
        <taxon>Pezizomycotina</taxon>
        <taxon>Orbiliomycetes</taxon>
        <taxon>Orbiliales</taxon>
        <taxon>Orbiliaceae</taxon>
        <taxon>Dactylellina</taxon>
    </lineage>
</organism>
<comment type="caution">
    <text evidence="4">The sequence shown here is derived from an EMBL/GenBank/DDBJ whole genome shotgun (WGS) entry which is preliminary data.</text>
</comment>
<dbReference type="GO" id="GO:0031931">
    <property type="term" value="C:TORC1 complex"/>
    <property type="evidence" value="ECO:0007669"/>
    <property type="project" value="InterPro"/>
</dbReference>